<keyword evidence="7" id="KW-0449">Lipoprotein</keyword>
<evidence type="ECO:0000313" key="8">
    <source>
        <dbReference type="Proteomes" id="UP000194154"/>
    </source>
</evidence>
<dbReference type="InterPro" id="IPR006129">
    <property type="entry name" value="AdhesinB"/>
</dbReference>
<dbReference type="STRING" id="1855823.MCCS_01970"/>
<dbReference type="SUPFAM" id="SSF53807">
    <property type="entry name" value="Helical backbone' metal receptor"/>
    <property type="match status" value="1"/>
</dbReference>
<dbReference type="GeneID" id="35294352"/>
<dbReference type="KEGG" id="mcak:MCCS_01970"/>
<sequence>MNTKIFSKIIVFFAVAALLLSACSQDKKEGKIKIVTSNSIIYDMTKSIAGDDAVVTNIVPIGQDPHDYEVKPKDIKAITDADVVLFNGLNLETSSGWFQKALQQGDKKLGDDNVIAVSDGVKKIFLKGRHDDNAIDPHAWLSIDNGILYSKNIAKALEKADKKHSKTYHHNMEQYTKRLTTLSAQYKDKFNDIPKSKRHLITSEGAFKYFSRDYDLNHAYIWEINTEKQGTPEQMKQAINFVKNHDINSLFVETSVDKRSMQSLSEMTKTPIYGEVYTDSIGQKGTDGDSYYKMMEHNIKTIHNGLK</sequence>
<evidence type="ECO:0000256" key="6">
    <source>
        <dbReference type="SAM" id="SignalP"/>
    </source>
</evidence>
<keyword evidence="3" id="KW-0479">Metal-binding</keyword>
<evidence type="ECO:0000256" key="3">
    <source>
        <dbReference type="ARBA" id="ARBA00022723"/>
    </source>
</evidence>
<dbReference type="Proteomes" id="UP000194154">
    <property type="component" value="Chromosome"/>
</dbReference>
<evidence type="ECO:0000256" key="5">
    <source>
        <dbReference type="RuleBase" id="RU003512"/>
    </source>
</evidence>
<dbReference type="OrthoDB" id="9793396at2"/>
<organism evidence="7 8">
    <name type="scientific">Macrococcoides canis</name>
    <dbReference type="NCBI Taxonomy" id="1855823"/>
    <lineage>
        <taxon>Bacteria</taxon>
        <taxon>Bacillati</taxon>
        <taxon>Bacillota</taxon>
        <taxon>Bacilli</taxon>
        <taxon>Bacillales</taxon>
        <taxon>Staphylococcaceae</taxon>
        <taxon>Macrococcoides</taxon>
    </lineage>
</organism>
<dbReference type="GO" id="GO:0046872">
    <property type="term" value="F:metal ion binding"/>
    <property type="evidence" value="ECO:0007669"/>
    <property type="project" value="UniProtKB-KW"/>
</dbReference>
<protein>
    <submittedName>
        <fullName evidence="7">Manganese ABC transporter substrate-binding lipoprotein</fullName>
    </submittedName>
</protein>
<feature type="chain" id="PRO_5013320830" evidence="6">
    <location>
        <begin position="25"/>
        <end position="307"/>
    </location>
</feature>
<dbReference type="GO" id="GO:0030313">
    <property type="term" value="C:cell envelope"/>
    <property type="evidence" value="ECO:0007669"/>
    <property type="project" value="UniProtKB-SubCell"/>
</dbReference>
<dbReference type="PANTHER" id="PTHR42953">
    <property type="entry name" value="HIGH-AFFINITY ZINC UPTAKE SYSTEM PROTEIN ZNUA-RELATED"/>
    <property type="match status" value="1"/>
</dbReference>
<dbReference type="GO" id="GO:0030001">
    <property type="term" value="P:metal ion transport"/>
    <property type="evidence" value="ECO:0007669"/>
    <property type="project" value="InterPro"/>
</dbReference>
<feature type="signal peptide" evidence="6">
    <location>
        <begin position="1"/>
        <end position="24"/>
    </location>
</feature>
<accession>A0A1W7A8H7</accession>
<proteinExistence type="inferred from homology"/>
<dbReference type="InterPro" id="IPR006127">
    <property type="entry name" value="ZnuA-like"/>
</dbReference>
<evidence type="ECO:0000256" key="4">
    <source>
        <dbReference type="ARBA" id="ARBA00022729"/>
    </source>
</evidence>
<reference evidence="7 8" key="1">
    <citation type="journal article" date="2017" name="Int. J. Syst. Evol. Microbiol.">
        <title>Macrococcus canis sp. nov., a skin bacterium associated with infections in dogs.</title>
        <authorList>
            <person name="Gobeli Brawand S."/>
            <person name="Cotting K."/>
            <person name="Gomez-Sanz E."/>
            <person name="Collaud A."/>
            <person name="Thomann A."/>
            <person name="Brodard I."/>
            <person name="Rodriguez-Campos S."/>
            <person name="Strauss C."/>
            <person name="Perreten V."/>
        </authorList>
    </citation>
    <scope>NUCLEOTIDE SEQUENCE [LARGE SCALE GENOMIC DNA]</scope>
    <source>
        <strain evidence="7 8">KM45013</strain>
    </source>
</reference>
<dbReference type="PRINTS" id="PR00690">
    <property type="entry name" value="ADHESNFAMILY"/>
</dbReference>
<evidence type="ECO:0000313" key="7">
    <source>
        <dbReference type="EMBL" id="ARQ05868.1"/>
    </source>
</evidence>
<gene>
    <name evidence="7" type="primary">psaA</name>
    <name evidence="7" type="ORF">MCCS_01970</name>
</gene>
<dbReference type="PANTHER" id="PTHR42953:SF1">
    <property type="entry name" value="METAL-BINDING PROTEIN HI_0362-RELATED"/>
    <property type="match status" value="1"/>
</dbReference>
<evidence type="ECO:0000256" key="1">
    <source>
        <dbReference type="ARBA" id="ARBA00004196"/>
    </source>
</evidence>
<evidence type="ECO:0000256" key="2">
    <source>
        <dbReference type="ARBA" id="ARBA00022448"/>
    </source>
</evidence>
<comment type="subcellular location">
    <subcellularLocation>
        <location evidence="1">Cell envelope</location>
    </subcellularLocation>
</comment>
<dbReference type="Pfam" id="PF01297">
    <property type="entry name" value="ZnuA"/>
    <property type="match status" value="1"/>
</dbReference>
<keyword evidence="2 5" id="KW-0813">Transport</keyword>
<dbReference type="InterPro" id="IPR050492">
    <property type="entry name" value="Bact_metal-bind_prot9"/>
</dbReference>
<keyword evidence="8" id="KW-1185">Reference proteome</keyword>
<dbReference type="GO" id="GO:0007155">
    <property type="term" value="P:cell adhesion"/>
    <property type="evidence" value="ECO:0007669"/>
    <property type="project" value="InterPro"/>
</dbReference>
<comment type="similarity">
    <text evidence="5">Belongs to the bacterial solute-binding protein 9 family.</text>
</comment>
<name>A0A1W7A8H7_9STAP</name>
<dbReference type="RefSeq" id="WP_086041582.1">
    <property type="nucleotide sequence ID" value="NZ_CBCRZA010000018.1"/>
</dbReference>
<dbReference type="EMBL" id="CP021059">
    <property type="protein sequence ID" value="ARQ05868.1"/>
    <property type="molecule type" value="Genomic_DNA"/>
</dbReference>
<keyword evidence="4 6" id="KW-0732">Signal</keyword>
<dbReference type="Gene3D" id="3.40.50.1980">
    <property type="entry name" value="Nitrogenase molybdenum iron protein domain"/>
    <property type="match status" value="2"/>
</dbReference>
<dbReference type="PROSITE" id="PS51257">
    <property type="entry name" value="PROKAR_LIPOPROTEIN"/>
    <property type="match status" value="1"/>
</dbReference>
<dbReference type="InterPro" id="IPR006128">
    <property type="entry name" value="Lipoprotein_PsaA-like"/>
</dbReference>
<dbReference type="PRINTS" id="PR00691">
    <property type="entry name" value="ADHESINB"/>
</dbReference>
<dbReference type="AlphaFoldDB" id="A0A1W7A8H7"/>